<keyword evidence="3" id="KW-1185">Reference proteome</keyword>
<keyword evidence="1" id="KW-0472">Membrane</keyword>
<keyword evidence="1" id="KW-1133">Transmembrane helix</keyword>
<keyword evidence="1" id="KW-0812">Transmembrane</keyword>
<dbReference type="EMBL" id="JAVRRT010000008">
    <property type="protein sequence ID" value="KAK5169403.1"/>
    <property type="molecule type" value="Genomic_DNA"/>
</dbReference>
<dbReference type="AlphaFoldDB" id="A0AAV9P8C1"/>
<proteinExistence type="predicted"/>
<dbReference type="RefSeq" id="XP_064658749.1">
    <property type="nucleotide sequence ID" value="XM_064802624.1"/>
</dbReference>
<gene>
    <name evidence="2" type="ORF">LTR77_005378</name>
</gene>
<dbReference type="InterPro" id="IPR025444">
    <property type="entry name" value="Monooxy_af470"/>
</dbReference>
<evidence type="ECO:0000256" key="1">
    <source>
        <dbReference type="SAM" id="Phobius"/>
    </source>
</evidence>
<dbReference type="GeneID" id="89926720"/>
<evidence type="ECO:0000313" key="3">
    <source>
        <dbReference type="Proteomes" id="UP001337655"/>
    </source>
</evidence>
<dbReference type="Proteomes" id="UP001337655">
    <property type="component" value="Unassembled WGS sequence"/>
</dbReference>
<evidence type="ECO:0000313" key="2">
    <source>
        <dbReference type="EMBL" id="KAK5169403.1"/>
    </source>
</evidence>
<feature type="transmembrane region" description="Helical" evidence="1">
    <location>
        <begin position="26"/>
        <end position="44"/>
    </location>
</feature>
<protein>
    <submittedName>
        <fullName evidence="2">Uncharacterized protein</fullName>
    </submittedName>
</protein>
<dbReference type="Pfam" id="PF13826">
    <property type="entry name" value="Monooxy_af470-like"/>
    <property type="match status" value="1"/>
</dbReference>
<feature type="transmembrane region" description="Helical" evidence="1">
    <location>
        <begin position="50"/>
        <end position="69"/>
    </location>
</feature>
<accession>A0AAV9P8C1</accession>
<comment type="caution">
    <text evidence="2">The sequence shown here is derived from an EMBL/GenBank/DDBJ whole genome shotgun (WGS) entry which is preliminary data.</text>
</comment>
<name>A0AAV9P8C1_9PEZI</name>
<organism evidence="2 3">
    <name type="scientific">Saxophila tyrrhenica</name>
    <dbReference type="NCBI Taxonomy" id="1690608"/>
    <lineage>
        <taxon>Eukaryota</taxon>
        <taxon>Fungi</taxon>
        <taxon>Dikarya</taxon>
        <taxon>Ascomycota</taxon>
        <taxon>Pezizomycotina</taxon>
        <taxon>Dothideomycetes</taxon>
        <taxon>Dothideomycetidae</taxon>
        <taxon>Mycosphaerellales</taxon>
        <taxon>Extremaceae</taxon>
        <taxon>Saxophila</taxon>
    </lineage>
</organism>
<sequence>MGESVARSQSAKPSRRLGILIDSFKLSTWICVSIVGYSAISWLLPRLQSILLWVPTILLAWASLDALLMHAGLRRNIWMEGVQKGVTNAVSGGKIVSASGPDGQIVVFLVGAQVNHALGIFSPGVARFVAYFDDIASNLEQRREEFGMLGASSWIADKERSASNDMLYIYYFRTIKGVNKFAQDASHANGWNWYNKFSKQHKHIALRHELYHVPAGHWSNVFLNSHRTLIGATTYKDESLGEWTTMLRSANTKRLRTLWGRMGEGSESLRSGGLSHCVRRACLRPRPKKRV</sequence>
<reference evidence="2 3" key="1">
    <citation type="submission" date="2023-08" db="EMBL/GenBank/DDBJ databases">
        <title>Black Yeasts Isolated from many extreme environments.</title>
        <authorList>
            <person name="Coleine C."/>
            <person name="Stajich J.E."/>
            <person name="Selbmann L."/>
        </authorList>
    </citation>
    <scope>NUCLEOTIDE SEQUENCE [LARGE SCALE GENOMIC DNA]</scope>
    <source>
        <strain evidence="2 3">CCFEE 5935</strain>
    </source>
</reference>